<gene>
    <name evidence="8" type="ORF">GCM10017643_16760</name>
</gene>
<keyword evidence="2" id="KW-0229">DNA integration</keyword>
<reference evidence="8" key="1">
    <citation type="journal article" date="2014" name="Int. J. Syst. Evol. Microbiol.">
        <title>Complete genome sequence of Corynebacterium casei LMG S-19264T (=DSM 44701T), isolated from a smear-ripened cheese.</title>
        <authorList>
            <consortium name="US DOE Joint Genome Institute (JGI-PGF)"/>
            <person name="Walter F."/>
            <person name="Albersmeier A."/>
            <person name="Kalinowski J."/>
            <person name="Ruckert C."/>
        </authorList>
    </citation>
    <scope>NUCLEOTIDE SEQUENCE</scope>
    <source>
        <strain evidence="8">VKM B-2484</strain>
    </source>
</reference>
<dbReference type="InterPro" id="IPR044068">
    <property type="entry name" value="CB"/>
</dbReference>
<dbReference type="InterPro" id="IPR002104">
    <property type="entry name" value="Integrase_catalytic"/>
</dbReference>
<dbReference type="PROSITE" id="PS51900">
    <property type="entry name" value="CB"/>
    <property type="match status" value="1"/>
</dbReference>
<dbReference type="Pfam" id="PF22022">
    <property type="entry name" value="Phage_int_M"/>
    <property type="match status" value="1"/>
</dbReference>
<evidence type="ECO:0000259" key="7">
    <source>
        <dbReference type="PROSITE" id="PS51900"/>
    </source>
</evidence>
<reference evidence="8" key="2">
    <citation type="submission" date="2023-01" db="EMBL/GenBank/DDBJ databases">
        <authorList>
            <person name="Sun Q."/>
            <person name="Evtushenko L."/>
        </authorList>
    </citation>
    <scope>NUCLEOTIDE SEQUENCE</scope>
    <source>
        <strain evidence="8">VKM B-2484</strain>
    </source>
</reference>
<dbReference type="GO" id="GO:0006310">
    <property type="term" value="P:DNA recombination"/>
    <property type="evidence" value="ECO:0007669"/>
    <property type="project" value="UniProtKB-KW"/>
</dbReference>
<dbReference type="InterPro" id="IPR050808">
    <property type="entry name" value="Phage_Integrase"/>
</dbReference>
<dbReference type="CDD" id="cd00801">
    <property type="entry name" value="INT_P4_C"/>
    <property type="match status" value="1"/>
</dbReference>
<evidence type="ECO:0000256" key="1">
    <source>
        <dbReference type="ARBA" id="ARBA00008857"/>
    </source>
</evidence>
<keyword evidence="3 5" id="KW-0238">DNA-binding</keyword>
<evidence type="ECO:0000256" key="3">
    <source>
        <dbReference type="ARBA" id="ARBA00023125"/>
    </source>
</evidence>
<dbReference type="RefSeq" id="WP_213372875.1">
    <property type="nucleotide sequence ID" value="NZ_BSFJ01000005.1"/>
</dbReference>
<dbReference type="PANTHER" id="PTHR30629:SF2">
    <property type="entry name" value="PROPHAGE INTEGRASE INTS-RELATED"/>
    <property type="match status" value="1"/>
</dbReference>
<accession>A0A9W6MYZ8</accession>
<sequence length="399" mass="44524">MRGYGKLSALQVSRIAEPGRYGDGGGLWLQVTPAGTKSWLFRFMLDGRARQMGLGSLSDVTLAEAREAARGARRMASEGIDPIDARAKQRAEARAARLRHVTFRDCAERYVTAHEAGWRNPKHRDQWRNTLTSYADPIVGDLAIGQIDTALVLKVLEPIWRVKPETASRTRGRIEAVLDWAQARGYRQGENPARWRGHLDKLLPSKAKVRRVEHHGALPFLRVPAFVAALRAKPFVSAKALEFTILTAARTGEVIGARWHEIDLGEASWTVPAERMKAGREHRVPLSPRTVEMLRSLPREDGGFVFPGAKAKSGLSNMAMLQLVRGMDGTEGLTVHGFRSAFRDWASEQTDCPREVAEAALAHTISDKVEAAYRRGDLFDKRRRLMEDWATFCRSSARG</sequence>
<evidence type="ECO:0000259" key="6">
    <source>
        <dbReference type="PROSITE" id="PS51898"/>
    </source>
</evidence>
<dbReference type="Pfam" id="PF00589">
    <property type="entry name" value="Phage_integrase"/>
    <property type="match status" value="1"/>
</dbReference>
<dbReference type="SUPFAM" id="SSF56349">
    <property type="entry name" value="DNA breaking-rejoining enzymes"/>
    <property type="match status" value="1"/>
</dbReference>
<evidence type="ECO:0000256" key="4">
    <source>
        <dbReference type="ARBA" id="ARBA00023172"/>
    </source>
</evidence>
<name>A0A9W6MYZ8_9HYPH</name>
<evidence type="ECO:0000313" key="9">
    <source>
        <dbReference type="Proteomes" id="UP001143370"/>
    </source>
</evidence>
<dbReference type="AlphaFoldDB" id="A0A9W6MYZ8"/>
<dbReference type="PANTHER" id="PTHR30629">
    <property type="entry name" value="PROPHAGE INTEGRASE"/>
    <property type="match status" value="1"/>
</dbReference>
<dbReference type="GO" id="GO:0015074">
    <property type="term" value="P:DNA integration"/>
    <property type="evidence" value="ECO:0007669"/>
    <property type="project" value="UniProtKB-KW"/>
</dbReference>
<dbReference type="EMBL" id="BSFJ01000005">
    <property type="protein sequence ID" value="GLK71561.1"/>
    <property type="molecule type" value="Genomic_DNA"/>
</dbReference>
<proteinExistence type="inferred from homology"/>
<comment type="similarity">
    <text evidence="1">Belongs to the 'phage' integrase family.</text>
</comment>
<dbReference type="InterPro" id="IPR025166">
    <property type="entry name" value="Integrase_DNA_bind_dom"/>
</dbReference>
<dbReference type="InterPro" id="IPR011010">
    <property type="entry name" value="DNA_brk_join_enz"/>
</dbReference>
<evidence type="ECO:0000256" key="2">
    <source>
        <dbReference type="ARBA" id="ARBA00022908"/>
    </source>
</evidence>
<comment type="caution">
    <text evidence="8">The sequence shown here is derived from an EMBL/GenBank/DDBJ whole genome shotgun (WGS) entry which is preliminary data.</text>
</comment>
<dbReference type="Proteomes" id="UP001143370">
    <property type="component" value="Unassembled WGS sequence"/>
</dbReference>
<dbReference type="InterPro" id="IPR010998">
    <property type="entry name" value="Integrase_recombinase_N"/>
</dbReference>
<feature type="domain" description="Tyr recombinase" evidence="6">
    <location>
        <begin position="213"/>
        <end position="386"/>
    </location>
</feature>
<dbReference type="Gene3D" id="1.10.443.10">
    <property type="entry name" value="Intergrase catalytic core"/>
    <property type="match status" value="1"/>
</dbReference>
<feature type="domain" description="Core-binding (CB)" evidence="7">
    <location>
        <begin position="101"/>
        <end position="182"/>
    </location>
</feature>
<dbReference type="GO" id="GO:0003677">
    <property type="term" value="F:DNA binding"/>
    <property type="evidence" value="ECO:0007669"/>
    <property type="project" value="UniProtKB-UniRule"/>
</dbReference>
<dbReference type="PROSITE" id="PS51898">
    <property type="entry name" value="TYR_RECOMBINASE"/>
    <property type="match status" value="1"/>
</dbReference>
<dbReference type="Pfam" id="PF13356">
    <property type="entry name" value="Arm-DNA-bind_3"/>
    <property type="match status" value="1"/>
</dbReference>
<evidence type="ECO:0000256" key="5">
    <source>
        <dbReference type="PROSITE-ProRule" id="PRU01248"/>
    </source>
</evidence>
<dbReference type="InterPro" id="IPR013762">
    <property type="entry name" value="Integrase-like_cat_sf"/>
</dbReference>
<protein>
    <submittedName>
        <fullName evidence="8">Phage integrase</fullName>
    </submittedName>
</protein>
<keyword evidence="9" id="KW-1185">Reference proteome</keyword>
<dbReference type="Gene3D" id="1.10.150.130">
    <property type="match status" value="1"/>
</dbReference>
<dbReference type="InterPro" id="IPR053876">
    <property type="entry name" value="Phage_int_M"/>
</dbReference>
<dbReference type="InterPro" id="IPR038488">
    <property type="entry name" value="Integrase_DNA-bd_sf"/>
</dbReference>
<evidence type="ECO:0000313" key="8">
    <source>
        <dbReference type="EMBL" id="GLK71561.1"/>
    </source>
</evidence>
<organism evidence="8 9">
    <name type="scientific">Ancylobacter dichloromethanicus</name>
    <dbReference type="NCBI Taxonomy" id="518825"/>
    <lineage>
        <taxon>Bacteria</taxon>
        <taxon>Pseudomonadati</taxon>
        <taxon>Pseudomonadota</taxon>
        <taxon>Alphaproteobacteria</taxon>
        <taxon>Hyphomicrobiales</taxon>
        <taxon>Xanthobacteraceae</taxon>
        <taxon>Ancylobacter</taxon>
    </lineage>
</organism>
<keyword evidence="4" id="KW-0233">DNA recombination</keyword>
<dbReference type="Gene3D" id="3.30.160.390">
    <property type="entry name" value="Integrase, DNA-binding domain"/>
    <property type="match status" value="1"/>
</dbReference>